<dbReference type="Proteomes" id="UP000609802">
    <property type="component" value="Unassembled WGS sequence"/>
</dbReference>
<evidence type="ECO:0008006" key="4">
    <source>
        <dbReference type="Google" id="ProtNLM"/>
    </source>
</evidence>
<proteinExistence type="predicted"/>
<evidence type="ECO:0000256" key="1">
    <source>
        <dbReference type="SAM" id="Phobius"/>
    </source>
</evidence>
<protein>
    <recommendedName>
        <fullName evidence="4">NnrT protein</fullName>
    </recommendedName>
</protein>
<comment type="caution">
    <text evidence="2">The sequence shown here is derived from an EMBL/GenBank/DDBJ whole genome shotgun (WGS) entry which is preliminary data.</text>
</comment>
<sequence length="82" mass="8802">MAEQPETSGRWPVWAVALVLYPLAAGAAAVNLFFLFLVLQAVGLRALTPIESIVGGIILGIPFAWISGKWMHGLIKQAEEDA</sequence>
<reference evidence="3" key="1">
    <citation type="journal article" date="2019" name="Int. J. Syst. Evol. Microbiol.">
        <title>The Global Catalogue of Microorganisms (GCM) 10K type strain sequencing project: providing services to taxonomists for standard genome sequencing and annotation.</title>
        <authorList>
            <consortium name="The Broad Institute Genomics Platform"/>
            <consortium name="The Broad Institute Genome Sequencing Center for Infectious Disease"/>
            <person name="Wu L."/>
            <person name="Ma J."/>
        </authorList>
    </citation>
    <scope>NUCLEOTIDE SEQUENCE [LARGE SCALE GENOMIC DNA]</scope>
    <source>
        <strain evidence="3">KCTC 42443</strain>
    </source>
</reference>
<name>A0ABQ3JBZ7_9RHOB</name>
<feature type="transmembrane region" description="Helical" evidence="1">
    <location>
        <begin position="12"/>
        <end position="39"/>
    </location>
</feature>
<evidence type="ECO:0000313" key="3">
    <source>
        <dbReference type="Proteomes" id="UP000609802"/>
    </source>
</evidence>
<feature type="transmembrane region" description="Helical" evidence="1">
    <location>
        <begin position="46"/>
        <end position="66"/>
    </location>
</feature>
<gene>
    <name evidence="2" type="ORF">GCM10016455_29330</name>
</gene>
<evidence type="ECO:0000313" key="2">
    <source>
        <dbReference type="EMBL" id="GHF06295.1"/>
    </source>
</evidence>
<keyword evidence="1" id="KW-0812">Transmembrane</keyword>
<organism evidence="2 3">
    <name type="scientific">Aliiroseovarius zhejiangensis</name>
    <dbReference type="NCBI Taxonomy" id="1632025"/>
    <lineage>
        <taxon>Bacteria</taxon>
        <taxon>Pseudomonadati</taxon>
        <taxon>Pseudomonadota</taxon>
        <taxon>Alphaproteobacteria</taxon>
        <taxon>Rhodobacterales</taxon>
        <taxon>Paracoccaceae</taxon>
        <taxon>Aliiroseovarius</taxon>
    </lineage>
</organism>
<dbReference type="EMBL" id="BNCH01000008">
    <property type="protein sequence ID" value="GHF06295.1"/>
    <property type="molecule type" value="Genomic_DNA"/>
</dbReference>
<keyword evidence="1" id="KW-1133">Transmembrane helix</keyword>
<dbReference type="RefSeq" id="WP_191287295.1">
    <property type="nucleotide sequence ID" value="NZ_BNCH01000008.1"/>
</dbReference>
<keyword evidence="1" id="KW-0472">Membrane</keyword>
<keyword evidence="3" id="KW-1185">Reference proteome</keyword>
<accession>A0ABQ3JBZ7</accession>